<comment type="caution">
    <text evidence="2">The sequence shown here is derived from an EMBL/GenBank/DDBJ whole genome shotgun (WGS) entry which is preliminary data.</text>
</comment>
<feature type="region of interest" description="Disordered" evidence="1">
    <location>
        <begin position="1"/>
        <end position="24"/>
    </location>
</feature>
<accession>A0A4Y8CWB2</accession>
<reference evidence="2 3" key="1">
    <citation type="submission" date="2017-11" db="EMBL/GenBank/DDBJ databases">
        <title>Comparative genomics of Botrytis spp.</title>
        <authorList>
            <person name="Valero-Jimenez C.A."/>
            <person name="Tapia P."/>
            <person name="Veloso J."/>
            <person name="Silva-Moreno E."/>
            <person name="Staats M."/>
            <person name="Valdes J.H."/>
            <person name="Van Kan J.A.L."/>
        </authorList>
    </citation>
    <scope>NUCLEOTIDE SEQUENCE [LARGE SCALE GENOMIC DNA]</scope>
    <source>
        <strain evidence="2 3">MUCL2830</strain>
    </source>
</reference>
<evidence type="ECO:0000313" key="3">
    <source>
        <dbReference type="Proteomes" id="UP000297299"/>
    </source>
</evidence>
<proteinExistence type="predicted"/>
<dbReference type="EMBL" id="PHWZ01000276">
    <property type="protein sequence ID" value="TEY50406.1"/>
    <property type="molecule type" value="Genomic_DNA"/>
</dbReference>
<feature type="region of interest" description="Disordered" evidence="1">
    <location>
        <begin position="142"/>
        <end position="164"/>
    </location>
</feature>
<feature type="compositionally biased region" description="Basic and acidic residues" evidence="1">
    <location>
        <begin position="148"/>
        <end position="164"/>
    </location>
</feature>
<dbReference type="OrthoDB" id="3526954at2759"/>
<organism evidence="2 3">
    <name type="scientific">Botryotinia calthae</name>
    <dbReference type="NCBI Taxonomy" id="38488"/>
    <lineage>
        <taxon>Eukaryota</taxon>
        <taxon>Fungi</taxon>
        <taxon>Dikarya</taxon>
        <taxon>Ascomycota</taxon>
        <taxon>Pezizomycotina</taxon>
        <taxon>Leotiomycetes</taxon>
        <taxon>Helotiales</taxon>
        <taxon>Sclerotiniaceae</taxon>
        <taxon>Botryotinia</taxon>
    </lineage>
</organism>
<name>A0A4Y8CWB2_9HELO</name>
<evidence type="ECO:0000256" key="1">
    <source>
        <dbReference type="SAM" id="MobiDB-lite"/>
    </source>
</evidence>
<feature type="compositionally biased region" description="Polar residues" evidence="1">
    <location>
        <begin position="1"/>
        <end position="11"/>
    </location>
</feature>
<keyword evidence="3" id="KW-1185">Reference proteome</keyword>
<evidence type="ECO:0000313" key="2">
    <source>
        <dbReference type="EMBL" id="TEY50406.1"/>
    </source>
</evidence>
<dbReference type="Proteomes" id="UP000297299">
    <property type="component" value="Unassembled WGS sequence"/>
</dbReference>
<protein>
    <submittedName>
        <fullName evidence="2">Uncharacterized protein</fullName>
    </submittedName>
</protein>
<dbReference type="AlphaFoldDB" id="A0A4Y8CWB2"/>
<sequence length="164" mass="18527">MSDQSSSSARPSITPGIQIRAMNTSDGSPPFLCKTTLKIVPPQDFSAISTTFIQAINTQALSEKLSCIEGEISIFIHWVGEPPDKYAYQTASRCWNNISLDLMLLSQKRFSVDSPDELKDLWIFLAQRKHRDEIFCIFETSPIPQPDRTSESEKNIERDIDNSL</sequence>
<gene>
    <name evidence="2" type="ORF">BOTCAL_0277g00040</name>
</gene>